<dbReference type="EMBL" id="JBHTLN010000001">
    <property type="protein sequence ID" value="MFD1122071.1"/>
    <property type="molecule type" value="Genomic_DNA"/>
</dbReference>
<keyword evidence="3" id="KW-1185">Reference proteome</keyword>
<dbReference type="InterPro" id="IPR046524">
    <property type="entry name" value="DUF6701"/>
</dbReference>
<sequence>MAAQALYSFPAAPGAPMPPGCTGSAGIYTCSNSLNIQDHVQFLDTGNVTVTFNNLLTIGGFTIGSATQLANVTFVAKGLVTMSFPSMYASISAGNNSIITTAAAFVKGNLTTTNGSMTVSGTVTGNVSATGLGSVLLLSNAVVNGNIIGATGLVTLNSNAVVNGNISTTAGSVILSGGNHISSTVNCSGCSLIVNGANNVLGADISVGNVVGALSSNTSYNGAITANLSSIILGSGSSVAGNITATSSGLGVSYISAFQSVINGTVTATSQVSAQLFLYSGSVVQGAVQMSNNGALLAAVTTNVFVDSSSEINNSVTVTGVIDNWGKIAGCARTTSSYIWAIVMEYNSTTTGVCCFNGSKCSTTSCVSNPWSYKVNGCSTPANKFTCVDPSISNANAASGHLFTQVANVAFNADVVALSADSTVNTSFVSKGDNSKTVTLKFLDCGDPSILANQTCSGTTTEITSQSVTFTGTDNGRKTISTTIANAYKNIRCQVTDSNANNPTSRSTDNFAVRPEAFTSVTSNANADTLLGLNVTASPAIKAGSPFTLTASTGLSNYTGTPKIDTDKVSAHTGAVNTGLLTGVFSTTANGNASGSNFTYSEVGYFRFMPYGVYDDSFTQVDASARDCAAGFLPLGTMNACSFGYVSISPYYGRFVPDHFFVTPDSSVTQACGAFSYYGQTATPSTPALTTPFILTAKNAAGATTQNYIGSPAFLLTDWSKYQFAATPLNGATLTSGSAVPAVTGNWAKGVASIVATHTLSRPALPVSPQTITLSAQPQYVDAGVTISSTKTILSSNVTYLYGRLNVQSAHGSELLALPIQIEAQYWNGSAYVRSAGDSCTSVPLSSIVLKNFKGNLSACETYLSGSPTMSNGKLSLKLAAPGIGSDGRPNTGSVDIAVNLGTITPGDQTCQSSSPISATAGILSPWFGLTVANARATFGIYKTPIIYMRESF</sequence>
<evidence type="ECO:0000313" key="2">
    <source>
        <dbReference type="EMBL" id="MFD1122071.1"/>
    </source>
</evidence>
<evidence type="ECO:0000259" key="1">
    <source>
        <dbReference type="Pfam" id="PF20419"/>
    </source>
</evidence>
<dbReference type="Proteomes" id="UP001597206">
    <property type="component" value="Unassembled WGS sequence"/>
</dbReference>
<protein>
    <submittedName>
        <fullName evidence="2">DUF6701 domain-containing protein</fullName>
    </submittedName>
</protein>
<name>A0ABW3PDV2_9PROT</name>
<gene>
    <name evidence="2" type="ORF">ACFQ2T_06120</name>
</gene>
<accession>A0ABW3PDV2</accession>
<evidence type="ECO:0000313" key="3">
    <source>
        <dbReference type="Proteomes" id="UP001597206"/>
    </source>
</evidence>
<comment type="caution">
    <text evidence="2">The sequence shown here is derived from an EMBL/GenBank/DDBJ whole genome shotgun (WGS) entry which is preliminary data.</text>
</comment>
<feature type="domain" description="DUF6701" evidence="1">
    <location>
        <begin position="409"/>
        <end position="951"/>
    </location>
</feature>
<dbReference type="Pfam" id="PF20419">
    <property type="entry name" value="DUF6701"/>
    <property type="match status" value="1"/>
</dbReference>
<proteinExistence type="predicted"/>
<dbReference type="RefSeq" id="WP_379031906.1">
    <property type="nucleotide sequence ID" value="NZ_JBHTLN010000001.1"/>
</dbReference>
<organism evidence="2 3">
    <name type="scientific">Methylophilus flavus</name>
    <dbReference type="NCBI Taxonomy" id="640084"/>
    <lineage>
        <taxon>Bacteria</taxon>
        <taxon>Pseudomonadati</taxon>
        <taxon>Pseudomonadota</taxon>
        <taxon>Betaproteobacteria</taxon>
        <taxon>Nitrosomonadales</taxon>
        <taxon>Methylophilaceae</taxon>
        <taxon>Methylophilus</taxon>
    </lineage>
</organism>
<reference evidence="3" key="1">
    <citation type="journal article" date="2019" name="Int. J. Syst. Evol. Microbiol.">
        <title>The Global Catalogue of Microorganisms (GCM) 10K type strain sequencing project: providing services to taxonomists for standard genome sequencing and annotation.</title>
        <authorList>
            <consortium name="The Broad Institute Genomics Platform"/>
            <consortium name="The Broad Institute Genome Sequencing Center for Infectious Disease"/>
            <person name="Wu L."/>
            <person name="Ma J."/>
        </authorList>
    </citation>
    <scope>NUCLEOTIDE SEQUENCE [LARGE SCALE GENOMIC DNA]</scope>
    <source>
        <strain evidence="3">CCUG 58411</strain>
    </source>
</reference>